<accession>A0ACC0ZKC5</accession>
<sequence>MGALSFYVLEKYCSVFSFPLDSGSLHGGWNLDFRVELSLYVEARLAPTSASTPTPSPSPSPAPCKGQVPPVVQGICEETEFPDACINTIVPLSGPDNNTDPLSVLQLGMKALTTETQKAIRVTKKLFS</sequence>
<dbReference type="Proteomes" id="UP001163603">
    <property type="component" value="Chromosome 1"/>
</dbReference>
<keyword evidence="2" id="KW-1185">Reference proteome</keyword>
<reference evidence="2" key="1">
    <citation type="journal article" date="2023" name="G3 (Bethesda)">
        <title>Genome assembly and association tests identify interacting loci associated with vigor, precocity, and sex in interspecific pistachio rootstocks.</title>
        <authorList>
            <person name="Palmer W."/>
            <person name="Jacygrad E."/>
            <person name="Sagayaradj S."/>
            <person name="Cavanaugh K."/>
            <person name="Han R."/>
            <person name="Bertier L."/>
            <person name="Beede B."/>
            <person name="Kafkas S."/>
            <person name="Golino D."/>
            <person name="Preece J."/>
            <person name="Michelmore R."/>
        </authorList>
    </citation>
    <scope>NUCLEOTIDE SEQUENCE [LARGE SCALE GENOMIC DNA]</scope>
</reference>
<proteinExistence type="predicted"/>
<comment type="caution">
    <text evidence="1">The sequence shown here is derived from an EMBL/GenBank/DDBJ whole genome shotgun (WGS) entry which is preliminary data.</text>
</comment>
<dbReference type="EMBL" id="CM047736">
    <property type="protein sequence ID" value="KAJ0052573.1"/>
    <property type="molecule type" value="Genomic_DNA"/>
</dbReference>
<evidence type="ECO:0000313" key="1">
    <source>
        <dbReference type="EMBL" id="KAJ0052573.1"/>
    </source>
</evidence>
<gene>
    <name evidence="1" type="ORF">Pint_00853</name>
</gene>
<name>A0ACC0ZKC5_9ROSI</name>
<evidence type="ECO:0000313" key="2">
    <source>
        <dbReference type="Proteomes" id="UP001163603"/>
    </source>
</evidence>
<organism evidence="1 2">
    <name type="scientific">Pistacia integerrima</name>
    <dbReference type="NCBI Taxonomy" id="434235"/>
    <lineage>
        <taxon>Eukaryota</taxon>
        <taxon>Viridiplantae</taxon>
        <taxon>Streptophyta</taxon>
        <taxon>Embryophyta</taxon>
        <taxon>Tracheophyta</taxon>
        <taxon>Spermatophyta</taxon>
        <taxon>Magnoliopsida</taxon>
        <taxon>eudicotyledons</taxon>
        <taxon>Gunneridae</taxon>
        <taxon>Pentapetalae</taxon>
        <taxon>rosids</taxon>
        <taxon>malvids</taxon>
        <taxon>Sapindales</taxon>
        <taxon>Anacardiaceae</taxon>
        <taxon>Pistacia</taxon>
    </lineage>
</organism>
<protein>
    <submittedName>
        <fullName evidence="1">Uncharacterized protein</fullName>
    </submittedName>
</protein>